<evidence type="ECO:0000256" key="13">
    <source>
        <dbReference type="PIRSR" id="PIRSR000239-1"/>
    </source>
</evidence>
<evidence type="ECO:0000256" key="10">
    <source>
        <dbReference type="ARBA" id="ARBA00038489"/>
    </source>
</evidence>
<gene>
    <name evidence="15" type="ORF">RRU01S_13_00710</name>
</gene>
<dbReference type="InterPro" id="IPR013766">
    <property type="entry name" value="Thioredoxin_domain"/>
</dbReference>
<dbReference type="GO" id="GO:0034599">
    <property type="term" value="P:cellular response to oxidative stress"/>
    <property type="evidence" value="ECO:0007669"/>
    <property type="project" value="TreeGrafter"/>
</dbReference>
<evidence type="ECO:0000313" key="15">
    <source>
        <dbReference type="EMBL" id="GAK70733.1"/>
    </source>
</evidence>
<evidence type="ECO:0000256" key="7">
    <source>
        <dbReference type="ARBA" id="ARBA00023157"/>
    </source>
</evidence>
<dbReference type="SUPFAM" id="SSF52833">
    <property type="entry name" value="Thioredoxin-like"/>
    <property type="match status" value="1"/>
</dbReference>
<comment type="function">
    <text evidence="1">Thiol-specific peroxidase that catalyzes the reduction of hydrogen peroxide and organic hydroperoxides to water and alcohols, respectively. Plays a role in cell protection against oxidative stress by detoxifying peroxides and as sensor of hydrogen peroxide-mediated signaling events.</text>
</comment>
<evidence type="ECO:0000256" key="3">
    <source>
        <dbReference type="ARBA" id="ARBA00013017"/>
    </source>
</evidence>
<dbReference type="FunFam" id="3.40.30.10:FF:000007">
    <property type="entry name" value="Thioredoxin-dependent thiol peroxidase"/>
    <property type="match status" value="1"/>
</dbReference>
<feature type="domain" description="Thioredoxin" evidence="14">
    <location>
        <begin position="4"/>
        <end position="155"/>
    </location>
</feature>
<proteinExistence type="inferred from homology"/>
<comment type="similarity">
    <text evidence="10">Belongs to the peroxiredoxin family. BCP/PrxQ subfamily.</text>
</comment>
<dbReference type="InterPro" id="IPR050924">
    <property type="entry name" value="Peroxiredoxin_BCP/PrxQ"/>
</dbReference>
<evidence type="ECO:0000259" key="14">
    <source>
        <dbReference type="PROSITE" id="PS51352"/>
    </source>
</evidence>
<dbReference type="EC" id="1.11.1.24" evidence="3"/>
<accession>A0A081CVN7</accession>
<feature type="active site" description="Cysteine sulfenic acid (-SOH) intermediate; for peroxidase activity" evidence="13">
    <location>
        <position position="46"/>
    </location>
</feature>
<comment type="catalytic activity">
    <reaction evidence="12">
        <text>a hydroperoxide + [thioredoxin]-dithiol = an alcohol + [thioredoxin]-disulfide + H2O</text>
        <dbReference type="Rhea" id="RHEA:62620"/>
        <dbReference type="Rhea" id="RHEA-COMP:10698"/>
        <dbReference type="Rhea" id="RHEA-COMP:10700"/>
        <dbReference type="ChEBI" id="CHEBI:15377"/>
        <dbReference type="ChEBI" id="CHEBI:29950"/>
        <dbReference type="ChEBI" id="CHEBI:30879"/>
        <dbReference type="ChEBI" id="CHEBI:35924"/>
        <dbReference type="ChEBI" id="CHEBI:50058"/>
        <dbReference type="EC" id="1.11.1.24"/>
    </reaction>
</comment>
<dbReference type="PROSITE" id="PS51352">
    <property type="entry name" value="THIOREDOXIN_2"/>
    <property type="match status" value="1"/>
</dbReference>
<comment type="caution">
    <text evidence="15">The sequence shown here is derived from an EMBL/GenBank/DDBJ whole genome shotgun (WGS) entry which is preliminary data.</text>
</comment>
<dbReference type="PIRSF" id="PIRSF000239">
    <property type="entry name" value="AHPC"/>
    <property type="match status" value="1"/>
</dbReference>
<dbReference type="PANTHER" id="PTHR42801">
    <property type="entry name" value="THIOREDOXIN-DEPENDENT PEROXIDE REDUCTASE"/>
    <property type="match status" value="1"/>
</dbReference>
<dbReference type="RefSeq" id="WP_045230309.1">
    <property type="nucleotide sequence ID" value="NZ_BBJU01000013.1"/>
</dbReference>
<dbReference type="EMBL" id="BBJU01000013">
    <property type="protein sequence ID" value="GAK70733.1"/>
    <property type="molecule type" value="Genomic_DNA"/>
</dbReference>
<sequence length="155" mass="16705">MTDLAIGDNAPDFTLPRNGSGDVTLSSLKGKAVVLYFYPKDDTSGCTAQAIDFSAMGGDFEAANAVVIGISPDSVKSHDKFAAKHSLSVMLASDEERKVLEAYGVWKEKSMYGKKYMGVERTTYLVSPDGKIVQIWNKVKVPGHAQAVLDTIKAL</sequence>
<evidence type="ECO:0000256" key="5">
    <source>
        <dbReference type="ARBA" id="ARBA00022862"/>
    </source>
</evidence>
<dbReference type="AlphaFoldDB" id="A0A081CVN7"/>
<dbReference type="InterPro" id="IPR000866">
    <property type="entry name" value="AhpC/TSA"/>
</dbReference>
<keyword evidence="7" id="KW-1015">Disulfide bond</keyword>
<dbReference type="OrthoDB" id="9812811at2"/>
<comment type="subunit">
    <text evidence="2">Monomer.</text>
</comment>
<dbReference type="PANTHER" id="PTHR42801:SF4">
    <property type="entry name" value="AHPC_TSA FAMILY PROTEIN"/>
    <property type="match status" value="1"/>
</dbReference>
<evidence type="ECO:0000256" key="1">
    <source>
        <dbReference type="ARBA" id="ARBA00003330"/>
    </source>
</evidence>
<dbReference type="CDD" id="cd03017">
    <property type="entry name" value="PRX_BCP"/>
    <property type="match status" value="1"/>
</dbReference>
<dbReference type="Pfam" id="PF00578">
    <property type="entry name" value="AhpC-TSA"/>
    <property type="match status" value="1"/>
</dbReference>
<dbReference type="Proteomes" id="UP000028701">
    <property type="component" value="Unassembled WGS sequence"/>
</dbReference>
<dbReference type="NCBIfam" id="NF006960">
    <property type="entry name" value="PRK09437.1"/>
    <property type="match status" value="1"/>
</dbReference>
<keyword evidence="6" id="KW-0560">Oxidoreductase</keyword>
<evidence type="ECO:0000256" key="6">
    <source>
        <dbReference type="ARBA" id="ARBA00023002"/>
    </source>
</evidence>
<dbReference type="GO" id="GO:0045454">
    <property type="term" value="P:cell redox homeostasis"/>
    <property type="evidence" value="ECO:0007669"/>
    <property type="project" value="TreeGrafter"/>
</dbReference>
<dbReference type="GO" id="GO:0005737">
    <property type="term" value="C:cytoplasm"/>
    <property type="evidence" value="ECO:0007669"/>
    <property type="project" value="TreeGrafter"/>
</dbReference>
<evidence type="ECO:0000256" key="2">
    <source>
        <dbReference type="ARBA" id="ARBA00011245"/>
    </source>
</evidence>
<evidence type="ECO:0000256" key="8">
    <source>
        <dbReference type="ARBA" id="ARBA00023284"/>
    </source>
</evidence>
<dbReference type="InterPro" id="IPR036249">
    <property type="entry name" value="Thioredoxin-like_sf"/>
</dbReference>
<evidence type="ECO:0000313" key="16">
    <source>
        <dbReference type="Proteomes" id="UP000028701"/>
    </source>
</evidence>
<evidence type="ECO:0000256" key="12">
    <source>
        <dbReference type="ARBA" id="ARBA00049091"/>
    </source>
</evidence>
<keyword evidence="4" id="KW-0575">Peroxidase</keyword>
<name>A0A081CVN7_9HYPH</name>
<evidence type="ECO:0000256" key="11">
    <source>
        <dbReference type="ARBA" id="ARBA00042639"/>
    </source>
</evidence>
<dbReference type="Gene3D" id="3.40.30.10">
    <property type="entry name" value="Glutaredoxin"/>
    <property type="match status" value="1"/>
</dbReference>
<dbReference type="eggNOG" id="COG1225">
    <property type="taxonomic scope" value="Bacteria"/>
</dbReference>
<keyword evidence="8" id="KW-0676">Redox-active center</keyword>
<evidence type="ECO:0000256" key="9">
    <source>
        <dbReference type="ARBA" id="ARBA00032824"/>
    </source>
</evidence>
<dbReference type="GO" id="GO:0008379">
    <property type="term" value="F:thioredoxin peroxidase activity"/>
    <property type="evidence" value="ECO:0007669"/>
    <property type="project" value="TreeGrafter"/>
</dbReference>
<dbReference type="InterPro" id="IPR024706">
    <property type="entry name" value="Peroxiredoxin_AhpC-typ"/>
</dbReference>
<organism evidence="15 16">
    <name type="scientific">Agrobacterium rubi TR3 = NBRC 13261</name>
    <dbReference type="NCBI Taxonomy" id="1368415"/>
    <lineage>
        <taxon>Bacteria</taxon>
        <taxon>Pseudomonadati</taxon>
        <taxon>Pseudomonadota</taxon>
        <taxon>Alphaproteobacteria</taxon>
        <taxon>Hyphomicrobiales</taxon>
        <taxon>Rhizobiaceae</taxon>
        <taxon>Rhizobium/Agrobacterium group</taxon>
        <taxon>Agrobacterium</taxon>
    </lineage>
</organism>
<evidence type="ECO:0000256" key="4">
    <source>
        <dbReference type="ARBA" id="ARBA00022559"/>
    </source>
</evidence>
<protein>
    <recommendedName>
        <fullName evidence="3">thioredoxin-dependent peroxiredoxin</fullName>
        <ecNumber evidence="3">1.11.1.24</ecNumber>
    </recommendedName>
    <alternativeName>
        <fullName evidence="9">Thioredoxin peroxidase</fullName>
    </alternativeName>
    <alternativeName>
        <fullName evidence="11">Thioredoxin-dependent peroxiredoxin Bcp</fullName>
    </alternativeName>
</protein>
<keyword evidence="5" id="KW-0049">Antioxidant</keyword>
<reference evidence="15 16" key="1">
    <citation type="submission" date="2014-08" db="EMBL/GenBank/DDBJ databases">
        <title>Whole genome shotgun sequence of Rhizobium rubi NBRC 13261.</title>
        <authorList>
            <person name="Katano-Makiyama Y."/>
            <person name="Hosoyama A."/>
            <person name="Hashimoto M."/>
            <person name="Hosoyama Y."/>
            <person name="Noguchi M."/>
            <person name="Tsuchikane K."/>
            <person name="Uohara A."/>
            <person name="Ohji S."/>
            <person name="Ichikawa N."/>
            <person name="Kimura A."/>
            <person name="Yamazoe A."/>
            <person name="Fujita N."/>
        </authorList>
    </citation>
    <scope>NUCLEOTIDE SEQUENCE [LARGE SCALE GENOMIC DNA]</scope>
    <source>
        <strain evidence="15 16">NBRC 13261</strain>
    </source>
</reference>